<dbReference type="InterPro" id="IPR003594">
    <property type="entry name" value="HATPase_dom"/>
</dbReference>
<dbReference type="InterPro" id="IPR036890">
    <property type="entry name" value="HATPase_C_sf"/>
</dbReference>
<dbReference type="InterPro" id="IPR013655">
    <property type="entry name" value="PAS_fold_3"/>
</dbReference>
<dbReference type="Gene3D" id="3.30.450.40">
    <property type="match status" value="1"/>
</dbReference>
<gene>
    <name evidence="23" type="ordered locus">Marme_2055</name>
</gene>
<dbReference type="SUPFAM" id="SSF55785">
    <property type="entry name" value="PYP-like sensor domain (PAS domain)"/>
    <property type="match status" value="4"/>
</dbReference>
<dbReference type="GO" id="GO:0000155">
    <property type="term" value="F:phosphorelay sensor kinase activity"/>
    <property type="evidence" value="ECO:0007669"/>
    <property type="project" value="InterPro"/>
</dbReference>
<dbReference type="InterPro" id="IPR003661">
    <property type="entry name" value="HisK_dim/P_dom"/>
</dbReference>
<evidence type="ECO:0000256" key="6">
    <source>
        <dbReference type="ARBA" id="ARBA00022679"/>
    </source>
</evidence>
<evidence type="ECO:0000256" key="15">
    <source>
        <dbReference type="ARBA" id="ARBA00068150"/>
    </source>
</evidence>
<evidence type="ECO:0000256" key="8">
    <source>
        <dbReference type="ARBA" id="ARBA00022741"/>
    </source>
</evidence>
<dbReference type="PROSITE" id="PS50110">
    <property type="entry name" value="RESPONSE_REGULATORY"/>
    <property type="match status" value="2"/>
</dbReference>
<dbReference type="PATRIC" id="fig|717774.3.peg.2116"/>
<dbReference type="Pfam" id="PF00072">
    <property type="entry name" value="Response_reg"/>
    <property type="match status" value="2"/>
</dbReference>
<evidence type="ECO:0000256" key="3">
    <source>
        <dbReference type="ARBA" id="ARBA00012438"/>
    </source>
</evidence>
<dbReference type="CDD" id="cd16922">
    <property type="entry name" value="HATPase_EvgS-ArcB-TorS-like"/>
    <property type="match status" value="1"/>
</dbReference>
<evidence type="ECO:0000256" key="9">
    <source>
        <dbReference type="ARBA" id="ARBA00022777"/>
    </source>
</evidence>
<dbReference type="Gene3D" id="3.30.450.20">
    <property type="entry name" value="PAS domain"/>
    <property type="match status" value="4"/>
</dbReference>
<dbReference type="GO" id="GO:0006355">
    <property type="term" value="P:regulation of DNA-templated transcription"/>
    <property type="evidence" value="ECO:0007669"/>
    <property type="project" value="InterPro"/>
</dbReference>
<feature type="modified residue" description="Phosphohistidine" evidence="16">
    <location>
        <position position="1421"/>
    </location>
</feature>
<feature type="modified residue" description="4-aspartylphosphate" evidence="17">
    <location>
        <position position="1273"/>
    </location>
</feature>
<dbReference type="CDD" id="cd00088">
    <property type="entry name" value="HPT"/>
    <property type="match status" value="1"/>
</dbReference>
<dbReference type="HOGENOM" id="CLU_249741_0_0_6"/>
<feature type="domain" description="HPt" evidence="22">
    <location>
        <begin position="1380"/>
        <end position="1475"/>
    </location>
</feature>
<name>F2K3G1_MARM1</name>
<evidence type="ECO:0000256" key="4">
    <source>
        <dbReference type="ARBA" id="ARBA00022475"/>
    </source>
</evidence>
<dbReference type="Gene3D" id="3.40.50.2300">
    <property type="match status" value="2"/>
</dbReference>
<comment type="subcellular location">
    <subcellularLocation>
        <location evidence="2">Cell membrane</location>
        <topology evidence="2">Multi-pass membrane protein</topology>
    </subcellularLocation>
</comment>
<dbReference type="Pfam" id="PF00512">
    <property type="entry name" value="HisKA"/>
    <property type="match status" value="1"/>
</dbReference>
<evidence type="ECO:0000256" key="2">
    <source>
        <dbReference type="ARBA" id="ARBA00004651"/>
    </source>
</evidence>
<protein>
    <recommendedName>
        <fullName evidence="15">Sensory/regulatory protein RpfC</fullName>
        <ecNumber evidence="3">2.7.13.3</ecNumber>
    </recommendedName>
</protein>
<keyword evidence="9 23" id="KW-0418">Kinase</keyword>
<keyword evidence="7" id="KW-0812">Transmembrane</keyword>
<dbReference type="SUPFAM" id="SSF47384">
    <property type="entry name" value="Homodimeric domain of signal transducing histidine kinase"/>
    <property type="match status" value="1"/>
</dbReference>
<dbReference type="InterPro" id="IPR008207">
    <property type="entry name" value="Sig_transdc_His_kin_Hpt_dom"/>
</dbReference>
<dbReference type="InterPro" id="IPR036097">
    <property type="entry name" value="HisK_dim/P_sf"/>
</dbReference>
<proteinExistence type="predicted"/>
<organism evidence="23 24">
    <name type="scientific">Marinomonas mediterranea (strain ATCC 700492 / JCM 21426 / NBRC 103028 / MMB-1)</name>
    <dbReference type="NCBI Taxonomy" id="717774"/>
    <lineage>
        <taxon>Bacteria</taxon>
        <taxon>Pseudomonadati</taxon>
        <taxon>Pseudomonadota</taxon>
        <taxon>Gammaproteobacteria</taxon>
        <taxon>Oceanospirillales</taxon>
        <taxon>Oceanospirillaceae</taxon>
        <taxon>Marinomonas</taxon>
    </lineage>
</organism>
<dbReference type="Pfam" id="PF02518">
    <property type="entry name" value="HATPase_c"/>
    <property type="match status" value="1"/>
</dbReference>
<keyword evidence="6" id="KW-0808">Transferase</keyword>
<dbReference type="InterPro" id="IPR000700">
    <property type="entry name" value="PAS-assoc_C"/>
</dbReference>
<feature type="domain" description="PAC" evidence="21">
    <location>
        <begin position="762"/>
        <end position="814"/>
    </location>
</feature>
<dbReference type="eggNOG" id="COG0642">
    <property type="taxonomic scope" value="Bacteria"/>
</dbReference>
<evidence type="ECO:0000256" key="10">
    <source>
        <dbReference type="ARBA" id="ARBA00022840"/>
    </source>
</evidence>
<dbReference type="CDD" id="cd17546">
    <property type="entry name" value="REC_hyHK_CKI1_RcsC-like"/>
    <property type="match status" value="1"/>
</dbReference>
<dbReference type="InterPro" id="IPR000014">
    <property type="entry name" value="PAS"/>
</dbReference>
<evidence type="ECO:0000259" key="18">
    <source>
        <dbReference type="PROSITE" id="PS50109"/>
    </source>
</evidence>
<evidence type="ECO:0000256" key="5">
    <source>
        <dbReference type="ARBA" id="ARBA00022553"/>
    </source>
</evidence>
<dbReference type="FunFam" id="1.10.287.130:FF:000002">
    <property type="entry name" value="Two-component osmosensing histidine kinase"/>
    <property type="match status" value="1"/>
</dbReference>
<comment type="catalytic activity">
    <reaction evidence="1">
        <text>ATP + protein L-histidine = ADP + protein N-phospho-L-histidine.</text>
        <dbReference type="EC" id="2.7.13.3"/>
    </reaction>
</comment>
<dbReference type="SUPFAM" id="SSF52172">
    <property type="entry name" value="CheY-like"/>
    <property type="match status" value="2"/>
</dbReference>
<dbReference type="FunFam" id="3.30.565.10:FF:000010">
    <property type="entry name" value="Sensor histidine kinase RcsC"/>
    <property type="match status" value="1"/>
</dbReference>
<reference evidence="23 24" key="1">
    <citation type="journal article" date="2012" name="Stand. Genomic Sci.">
        <title>Complete genome sequence of the melanogenic marine bacterium Marinomonas mediterranea type strain (MMB-1(T)).</title>
        <authorList>
            <person name="Lucas-Elio P."/>
            <person name="Goodwin L."/>
            <person name="Woyke T."/>
            <person name="Pitluck S."/>
            <person name="Nolan M."/>
            <person name="Kyrpides N.C."/>
            <person name="Detter J.C."/>
            <person name="Copeland A."/>
            <person name="Teshima H."/>
            <person name="Bruce D."/>
            <person name="Detter C."/>
            <person name="Tapia R."/>
            <person name="Han S."/>
            <person name="Land M.L."/>
            <person name="Ivanova N."/>
            <person name="Mikhailova N."/>
            <person name="Johnston A.W."/>
            <person name="Sanchez-Amat A."/>
        </authorList>
    </citation>
    <scope>NUCLEOTIDE SEQUENCE [LARGE SCALE GENOMIC DNA]</scope>
    <source>
        <strain evidence="24">ATCC 700492 / JCM 21426 / NBRC 103028 / MMB-1</strain>
    </source>
</reference>
<dbReference type="SUPFAM" id="SSF55874">
    <property type="entry name" value="ATPase domain of HSP90 chaperone/DNA topoisomerase II/histidine kinase"/>
    <property type="match status" value="1"/>
</dbReference>
<dbReference type="Proteomes" id="UP000001062">
    <property type="component" value="Chromosome"/>
</dbReference>
<dbReference type="PANTHER" id="PTHR45339:SF1">
    <property type="entry name" value="HYBRID SIGNAL TRANSDUCTION HISTIDINE KINASE J"/>
    <property type="match status" value="1"/>
</dbReference>
<evidence type="ECO:0000256" key="13">
    <source>
        <dbReference type="ARBA" id="ARBA00023136"/>
    </source>
</evidence>
<feature type="domain" description="Histidine kinase" evidence="18">
    <location>
        <begin position="832"/>
        <end position="1053"/>
    </location>
</feature>
<keyword evidence="8" id="KW-0547">Nucleotide-binding</keyword>
<dbReference type="CDD" id="cd00130">
    <property type="entry name" value="PAS"/>
    <property type="match status" value="3"/>
</dbReference>
<dbReference type="SUPFAM" id="SSF55781">
    <property type="entry name" value="GAF domain-like"/>
    <property type="match status" value="1"/>
</dbReference>
<dbReference type="SMART" id="SM00091">
    <property type="entry name" value="PAS"/>
    <property type="match status" value="4"/>
</dbReference>
<dbReference type="InterPro" id="IPR003018">
    <property type="entry name" value="GAF"/>
</dbReference>
<dbReference type="Gene3D" id="2.10.70.100">
    <property type="match status" value="1"/>
</dbReference>
<dbReference type="Pfam" id="PF00989">
    <property type="entry name" value="PAS"/>
    <property type="match status" value="1"/>
</dbReference>
<keyword evidence="13" id="KW-0472">Membrane</keyword>
<dbReference type="PROSITE" id="PS50894">
    <property type="entry name" value="HPT"/>
    <property type="match status" value="1"/>
</dbReference>
<evidence type="ECO:0000256" key="11">
    <source>
        <dbReference type="ARBA" id="ARBA00022989"/>
    </source>
</evidence>
<feature type="domain" description="PAS" evidence="20">
    <location>
        <begin position="430"/>
        <end position="478"/>
    </location>
</feature>
<dbReference type="Pfam" id="PF08448">
    <property type="entry name" value="PAS_4"/>
    <property type="match status" value="2"/>
</dbReference>
<keyword evidence="5 17" id="KW-0597">Phosphoprotein</keyword>
<dbReference type="eggNOG" id="COG2205">
    <property type="taxonomic scope" value="Bacteria"/>
</dbReference>
<dbReference type="InterPro" id="IPR011006">
    <property type="entry name" value="CheY-like_superfamily"/>
</dbReference>
<dbReference type="GO" id="GO:0005886">
    <property type="term" value="C:plasma membrane"/>
    <property type="evidence" value="ECO:0007669"/>
    <property type="project" value="UniProtKB-SubCell"/>
</dbReference>
<dbReference type="PRINTS" id="PR00344">
    <property type="entry name" value="BCTRLSENSOR"/>
</dbReference>
<dbReference type="PROSITE" id="PS50109">
    <property type="entry name" value="HIS_KIN"/>
    <property type="match status" value="1"/>
</dbReference>
<evidence type="ECO:0000259" key="22">
    <source>
        <dbReference type="PROSITE" id="PS50894"/>
    </source>
</evidence>
<feature type="domain" description="Response regulatory" evidence="19">
    <location>
        <begin position="1073"/>
        <end position="1193"/>
    </location>
</feature>
<dbReference type="InterPro" id="IPR001610">
    <property type="entry name" value="PAC"/>
</dbReference>
<dbReference type="SUPFAM" id="SSF47226">
    <property type="entry name" value="Histidine-containing phosphotransfer domain, HPT domain"/>
    <property type="match status" value="1"/>
</dbReference>
<dbReference type="InterPro" id="IPR013767">
    <property type="entry name" value="PAS_fold"/>
</dbReference>
<keyword evidence="4" id="KW-1003">Cell membrane</keyword>
<dbReference type="EMBL" id="CP002583">
    <property type="protein sequence ID" value="ADZ91303.1"/>
    <property type="molecule type" value="Genomic_DNA"/>
</dbReference>
<dbReference type="Gene3D" id="1.10.287.130">
    <property type="match status" value="1"/>
</dbReference>
<evidence type="ECO:0000313" key="24">
    <source>
        <dbReference type="Proteomes" id="UP000001062"/>
    </source>
</evidence>
<dbReference type="Gene3D" id="3.30.565.10">
    <property type="entry name" value="Histidine kinase-like ATPase, C-terminal domain"/>
    <property type="match status" value="1"/>
</dbReference>
<feature type="domain" description="Response regulatory" evidence="19">
    <location>
        <begin position="1224"/>
        <end position="1342"/>
    </location>
</feature>
<feature type="domain" description="PAC" evidence="21">
    <location>
        <begin position="507"/>
        <end position="559"/>
    </location>
</feature>
<evidence type="ECO:0000259" key="19">
    <source>
        <dbReference type="PROSITE" id="PS50110"/>
    </source>
</evidence>
<evidence type="ECO:0000259" key="20">
    <source>
        <dbReference type="PROSITE" id="PS50112"/>
    </source>
</evidence>
<feature type="modified residue" description="4-aspartylphosphate" evidence="17">
    <location>
        <position position="1126"/>
    </location>
</feature>
<comment type="subunit">
    <text evidence="14">At low DSF concentrations, interacts with RpfF.</text>
</comment>
<evidence type="ECO:0000313" key="23">
    <source>
        <dbReference type="EMBL" id="ADZ91303.1"/>
    </source>
</evidence>
<dbReference type="CDD" id="cd00156">
    <property type="entry name" value="REC"/>
    <property type="match status" value="1"/>
</dbReference>
<evidence type="ECO:0000256" key="16">
    <source>
        <dbReference type="PROSITE-ProRule" id="PRU00110"/>
    </source>
</evidence>
<accession>F2K3G1</accession>
<keyword evidence="10" id="KW-0067">ATP-binding</keyword>
<dbReference type="InterPro" id="IPR004358">
    <property type="entry name" value="Sig_transdc_His_kin-like_C"/>
</dbReference>
<dbReference type="InterPro" id="IPR013656">
    <property type="entry name" value="PAS_4"/>
</dbReference>
<sequence>MFTLRLKVLVTSKLCGMLEVKLDLNKNNQDAVSLFEMDHSDARFEAFKHLAELTVTIADSATWMVISCDGACWRSRSNMVPDVGGDIVKFESLLDLDDSYVMRCDDQIIGVLICKGITGKALTALTSLCSKTLEDYEASKAAKAQSTELRNMTHMMNNLPLSVAYYNTDLNYEFMNHAYQNVLGLEDGEWKGLSVPDVITDNFESVQPLIERVRNEGKVDELIKVKPIADESIKYVHAYYASRVEDDELTGYFVSLQDQTSFRRTLDTLKALHLITSDSRLSLDEKLQNILRLGSDQYGLPLGIISEIKGHEYFVRYCHSPTGELTTDMVFQLGESYCVHTLRNNRPTAFHHASESDIKEHPCYLTFQLESYIGVQIIVDGKPWGTLNFSGPDKRRLPFQEDEYELIQLLGTWVGNELTRELSHQAIRGIEAKQRSILASSHDGIIGIDSEGQITFVNQAVAKLVSYSQEELVGRPFVECFYSVDKNGDRYTPCVISTAILDKKDVQDRRVYLIKKSGQAIAISFSVATVTDENDRYQGSVFTFQDCSEQVKFEAQLFDQIQLFKSLFVDAPEAVVVVGKNGLIQMVNPAFCHLYGASEEYLVATPLQALCAEKDRAQFELTHVFDEETKVLESKQSTYKMFDGSEHVLDSIGSVLRDRDGEAVGFILHLRDITEKLKTEEEIFKSQSRLSMAADSVGIGTWEWDVTTNQLEIDEWMYRIFGFEECSIDETFDKWQSLLFPSDYERLLLEIDELAQEKCEFLDSDYRITRPDGQTRYIKVNAKITYNAIFDPIRMIGVNLDITTRKETELVLQKAKEQAELTSKAKSDFLATMSHEIRTPLNGVLGMAELMSHTDLSPEQLTQLDVIRDSGEGLLELINEILDFSKIEAGHLVLESIDFNLEKAIFDIAHLLIVKAEDKGIELLVEFEQRCPRMLVGDVYRIKQIITNLVSNAIKFTSEGEVVIRVSGKPLPSGGVDLRLSVSDTGIGIQESVQRNLFKAFTQADSSTTRQYGGTGLGLAITSQLTNLMDGTIEVESQLGKGSCFSVSMVLPKSHLSESVEKEASQPCLKGKRVLVVDDNKTNLQIMERQLLFNHLEVMTEANPSVALAQIIDESSVAPFDILVLDYLMPSIDGIMLAKAVRSTLSPEKQPIILIASSAGQISRESLIDAKVNACISKPMSGFDLLAALSKAFDRERTTLITDHDIKAQVLNNDHKQAHKYSGKVLVAEDMQANMAVVRGMLVTFGVDVIEAMNGQEAIDKWRDHKPDLIFMDLHMPVLDGFAAMRRIRYEEQISGGRVPIYALTADALPERLLDVQRAGGDGLISKPFQRNDLVTAIDQSLRLDKQRINREDTSLNTEKAADENALKDDVVDFSVIESLKEALGGDVSILIDAFIKDAENIFAELNTIDNSHQSLFRAAHSLKSISANIGAKGLEAKSRECETLSREERVEDIECAVSELKAEYDAVISALTIKGIAK</sequence>
<dbReference type="InterPro" id="IPR005467">
    <property type="entry name" value="His_kinase_dom"/>
</dbReference>
<dbReference type="InterPro" id="IPR029016">
    <property type="entry name" value="GAF-like_dom_sf"/>
</dbReference>
<dbReference type="SMART" id="SM00388">
    <property type="entry name" value="HisKA"/>
    <property type="match status" value="1"/>
</dbReference>
<dbReference type="STRING" id="717774.Marme_2055"/>
<dbReference type="KEGG" id="mme:Marme_2055"/>
<dbReference type="PROSITE" id="PS50113">
    <property type="entry name" value="PAC"/>
    <property type="match status" value="3"/>
</dbReference>
<dbReference type="SMART" id="SM00448">
    <property type="entry name" value="REC"/>
    <property type="match status" value="2"/>
</dbReference>
<evidence type="ECO:0000256" key="7">
    <source>
        <dbReference type="ARBA" id="ARBA00022692"/>
    </source>
</evidence>
<keyword evidence="24" id="KW-1185">Reference proteome</keyword>
<evidence type="ECO:0000256" key="1">
    <source>
        <dbReference type="ARBA" id="ARBA00000085"/>
    </source>
</evidence>
<dbReference type="SMART" id="SM00086">
    <property type="entry name" value="PAC"/>
    <property type="match status" value="3"/>
</dbReference>
<evidence type="ECO:0000256" key="17">
    <source>
        <dbReference type="PROSITE-ProRule" id="PRU00169"/>
    </source>
</evidence>
<dbReference type="Gene3D" id="1.20.120.160">
    <property type="entry name" value="HPT domain"/>
    <property type="match status" value="1"/>
</dbReference>
<dbReference type="Pfam" id="PF01627">
    <property type="entry name" value="Hpt"/>
    <property type="match status" value="1"/>
</dbReference>
<dbReference type="NCBIfam" id="TIGR00229">
    <property type="entry name" value="sensory_box"/>
    <property type="match status" value="2"/>
</dbReference>
<dbReference type="SMART" id="SM00387">
    <property type="entry name" value="HATPase_c"/>
    <property type="match status" value="1"/>
</dbReference>
<dbReference type="eggNOG" id="COG5002">
    <property type="taxonomic scope" value="Bacteria"/>
</dbReference>
<dbReference type="InterPro" id="IPR035965">
    <property type="entry name" value="PAS-like_dom_sf"/>
</dbReference>
<keyword evidence="12" id="KW-0902">Two-component regulatory system</keyword>
<dbReference type="PROSITE" id="PS50112">
    <property type="entry name" value="PAS"/>
    <property type="match status" value="1"/>
</dbReference>
<dbReference type="PANTHER" id="PTHR45339">
    <property type="entry name" value="HYBRID SIGNAL TRANSDUCTION HISTIDINE KINASE J"/>
    <property type="match status" value="1"/>
</dbReference>
<dbReference type="CDD" id="cd00082">
    <property type="entry name" value="HisKA"/>
    <property type="match status" value="1"/>
</dbReference>
<evidence type="ECO:0000256" key="12">
    <source>
        <dbReference type="ARBA" id="ARBA00023012"/>
    </source>
</evidence>
<dbReference type="Pfam" id="PF08447">
    <property type="entry name" value="PAS_3"/>
    <property type="match status" value="1"/>
</dbReference>
<dbReference type="InterPro" id="IPR036641">
    <property type="entry name" value="HPT_dom_sf"/>
</dbReference>
<dbReference type="InterPro" id="IPR001789">
    <property type="entry name" value="Sig_transdc_resp-reg_receiver"/>
</dbReference>
<evidence type="ECO:0000259" key="21">
    <source>
        <dbReference type="PROSITE" id="PS50113"/>
    </source>
</evidence>
<dbReference type="Pfam" id="PF01590">
    <property type="entry name" value="GAF"/>
    <property type="match status" value="1"/>
</dbReference>
<dbReference type="EC" id="2.7.13.3" evidence="3"/>
<keyword evidence="11" id="KW-1133">Transmembrane helix</keyword>
<feature type="domain" description="PAC" evidence="21">
    <location>
        <begin position="625"/>
        <end position="685"/>
    </location>
</feature>
<evidence type="ECO:0000256" key="14">
    <source>
        <dbReference type="ARBA" id="ARBA00064003"/>
    </source>
</evidence>
<dbReference type="GO" id="GO:0005524">
    <property type="term" value="F:ATP binding"/>
    <property type="evidence" value="ECO:0007669"/>
    <property type="project" value="UniProtKB-KW"/>
</dbReference>